<dbReference type="Gene3D" id="3.40.50.1110">
    <property type="entry name" value="SGNH hydrolase"/>
    <property type="match status" value="1"/>
</dbReference>
<dbReference type="InterPro" id="IPR013830">
    <property type="entry name" value="SGNH_hydro"/>
</dbReference>
<protein>
    <recommendedName>
        <fullName evidence="1">SGNH hydrolase-type esterase domain-containing protein</fullName>
    </recommendedName>
</protein>
<dbReference type="SUPFAM" id="SSF52266">
    <property type="entry name" value="SGNH hydrolase"/>
    <property type="match status" value="1"/>
</dbReference>
<evidence type="ECO:0000313" key="3">
    <source>
        <dbReference type="Proteomes" id="UP000663801"/>
    </source>
</evidence>
<dbReference type="Proteomes" id="UP000663801">
    <property type="component" value="Unassembled WGS sequence"/>
</dbReference>
<dbReference type="EMBL" id="JAERWL010000008">
    <property type="protein sequence ID" value="MBM9476599.1"/>
    <property type="molecule type" value="Genomic_DNA"/>
</dbReference>
<accession>A0A938YNR4</accession>
<keyword evidence="3" id="KW-1185">Reference proteome</keyword>
<comment type="caution">
    <text evidence="2">The sequence shown here is derived from an EMBL/GenBank/DDBJ whole genome shotgun (WGS) entry which is preliminary data.</text>
</comment>
<evidence type="ECO:0000313" key="2">
    <source>
        <dbReference type="EMBL" id="MBM9476599.1"/>
    </source>
</evidence>
<organism evidence="2 3">
    <name type="scientific">Nakamurella flavida</name>
    <dbReference type="NCBI Taxonomy" id="363630"/>
    <lineage>
        <taxon>Bacteria</taxon>
        <taxon>Bacillati</taxon>
        <taxon>Actinomycetota</taxon>
        <taxon>Actinomycetes</taxon>
        <taxon>Nakamurellales</taxon>
        <taxon>Nakamurellaceae</taxon>
        <taxon>Nakamurella</taxon>
    </lineage>
</organism>
<reference evidence="2" key="1">
    <citation type="submission" date="2021-01" db="EMBL/GenBank/DDBJ databases">
        <title>KCTC 19127 draft genome.</title>
        <authorList>
            <person name="An D."/>
        </authorList>
    </citation>
    <scope>NUCLEOTIDE SEQUENCE</scope>
    <source>
        <strain evidence="2">KCTC 19127</strain>
    </source>
</reference>
<dbReference type="InterPro" id="IPR051532">
    <property type="entry name" value="Ester_Hydrolysis_Enzymes"/>
</dbReference>
<proteinExistence type="predicted"/>
<dbReference type="Pfam" id="PF13472">
    <property type="entry name" value="Lipase_GDSL_2"/>
    <property type="match status" value="1"/>
</dbReference>
<gene>
    <name evidence="2" type="ORF">JL107_09110</name>
</gene>
<dbReference type="PANTHER" id="PTHR30383">
    <property type="entry name" value="THIOESTERASE 1/PROTEASE 1/LYSOPHOSPHOLIPASE L1"/>
    <property type="match status" value="1"/>
</dbReference>
<sequence>MTAPRTLPEDERMQLIRYTRPERWPLLDRFAVSGHLAGRILAEVVGEGTREVDRRIDALDGRADTAAARLIADAGYRERLAALPFRADDRVIGLGDSLTADRLGWFGLLTRTLRLADRPVPTVHNLGLSGNTTADAIERFDLVEALAPTHVLIMLGTNDARRHGHGVGHRMVSAGETGRNLSVLRDLITGLGARAVFITPPPGDQTRIDAFFADAALRWSAADLDGVADAVRAVTPEHIDLHRVLHRLPGAAYLDADGVHLSEHGQQLAVVAVVNGLVGAAQVARQG</sequence>
<evidence type="ECO:0000259" key="1">
    <source>
        <dbReference type="Pfam" id="PF13472"/>
    </source>
</evidence>
<dbReference type="InterPro" id="IPR036514">
    <property type="entry name" value="SGNH_hydro_sf"/>
</dbReference>
<dbReference type="RefSeq" id="WP_205256710.1">
    <property type="nucleotide sequence ID" value="NZ_BAAAPV010000004.1"/>
</dbReference>
<dbReference type="AlphaFoldDB" id="A0A938YNR4"/>
<feature type="domain" description="SGNH hydrolase-type esterase" evidence="1">
    <location>
        <begin position="94"/>
        <end position="268"/>
    </location>
</feature>
<name>A0A938YNR4_9ACTN</name>